<dbReference type="CDD" id="cd07103">
    <property type="entry name" value="ALDH_F5_SSADH_GabD"/>
    <property type="match status" value="1"/>
</dbReference>
<organism evidence="4 5">
    <name type="scientific">Tardiphaga alba</name>
    <dbReference type="NCBI Taxonomy" id="340268"/>
    <lineage>
        <taxon>Bacteria</taxon>
        <taxon>Pseudomonadati</taxon>
        <taxon>Pseudomonadota</taxon>
        <taxon>Alphaproteobacteria</taxon>
        <taxon>Hyphomicrobiales</taxon>
        <taxon>Nitrobacteraceae</taxon>
        <taxon>Tardiphaga</taxon>
    </lineage>
</organism>
<keyword evidence="2" id="KW-0560">Oxidoreductase</keyword>
<dbReference type="Pfam" id="PF00171">
    <property type="entry name" value="Aldedh"/>
    <property type="match status" value="1"/>
</dbReference>
<dbReference type="InterPro" id="IPR016162">
    <property type="entry name" value="Ald_DH_N"/>
</dbReference>
<dbReference type="InterPro" id="IPR050740">
    <property type="entry name" value="Aldehyde_DH_Superfamily"/>
</dbReference>
<dbReference type="Gene3D" id="3.40.605.10">
    <property type="entry name" value="Aldehyde Dehydrogenase, Chain A, domain 1"/>
    <property type="match status" value="1"/>
</dbReference>
<dbReference type="PANTHER" id="PTHR43353:SF5">
    <property type="entry name" value="SUCCINATE-SEMIALDEHYDE DEHYDROGENASE, MITOCHONDRIAL"/>
    <property type="match status" value="1"/>
</dbReference>
<protein>
    <submittedName>
        <fullName evidence="4">NAD-dependent succinate-semialdehyde dehydrogenase</fullName>
    </submittedName>
</protein>
<sequence>MIEYPALKLFIDGTWRSGEGRAGETVLNPSTGGALGELPHASAADLDEALPSSARGFEQWRKMSAMERGAILQRAAALIMERKEAIASLITLELGKPIAESRAEVDTAAGIVVWNAEEGRRAYGRVIPSRNRGIQQVAIREPLGPIAAFAPWNAPAITPARKISSALAAGCSVIIKPAEETPATALAIAAALVDAGLPAGVLNVVFGNPALISKKLLSSPITRGLTFTGSTEIGKQLGALAVQTMKKMTLELGGHAPVLIFGDVDPEAAAISAVTAKFRNSGQVCTSPTRFFVHESIHDRFAAKLSELANAITVGDGFAATTKMGPLAHARRIDSIERFVEDARARKIAVSAGGERCGNQGFFYRPTVLSHVDDDCMASNVEPFGPLAATAPFRTMDDAIRLANRLPFGLASYVMTHDMRNAAAMTEAIQSGNVIVNHWQASLPETPFGGYKDSGVGSEGGIEGLQEFQTIKYVSQFAG</sequence>
<accession>A0ABX8A5Y2</accession>
<dbReference type="Gene3D" id="3.40.309.10">
    <property type="entry name" value="Aldehyde Dehydrogenase, Chain A, domain 2"/>
    <property type="match status" value="1"/>
</dbReference>
<dbReference type="InterPro" id="IPR016163">
    <property type="entry name" value="Ald_DH_C"/>
</dbReference>
<dbReference type="EMBL" id="CP036498">
    <property type="protein sequence ID" value="QUS38691.1"/>
    <property type="molecule type" value="Genomic_DNA"/>
</dbReference>
<gene>
    <name evidence="4" type="ORF">RPMA_07470</name>
</gene>
<dbReference type="PANTHER" id="PTHR43353">
    <property type="entry name" value="SUCCINATE-SEMIALDEHYDE DEHYDROGENASE, MITOCHONDRIAL"/>
    <property type="match status" value="1"/>
</dbReference>
<evidence type="ECO:0000259" key="3">
    <source>
        <dbReference type="Pfam" id="PF00171"/>
    </source>
</evidence>
<name>A0ABX8A5Y2_9BRAD</name>
<dbReference type="SUPFAM" id="SSF53720">
    <property type="entry name" value="ALDH-like"/>
    <property type="match status" value="1"/>
</dbReference>
<evidence type="ECO:0000313" key="4">
    <source>
        <dbReference type="EMBL" id="QUS38691.1"/>
    </source>
</evidence>
<keyword evidence="5" id="KW-1185">Reference proteome</keyword>
<dbReference type="RefSeq" id="WP_211912228.1">
    <property type="nucleotide sequence ID" value="NZ_CP036498.1"/>
</dbReference>
<dbReference type="InterPro" id="IPR015590">
    <property type="entry name" value="Aldehyde_DH_dom"/>
</dbReference>
<evidence type="ECO:0000256" key="2">
    <source>
        <dbReference type="ARBA" id="ARBA00023002"/>
    </source>
</evidence>
<comment type="similarity">
    <text evidence="1">Belongs to the aldehyde dehydrogenase family.</text>
</comment>
<evidence type="ECO:0000313" key="5">
    <source>
        <dbReference type="Proteomes" id="UP000682843"/>
    </source>
</evidence>
<proteinExistence type="inferred from homology"/>
<feature type="domain" description="Aldehyde dehydrogenase" evidence="3">
    <location>
        <begin position="15"/>
        <end position="474"/>
    </location>
</feature>
<reference evidence="4 5" key="1">
    <citation type="submission" date="2019-02" db="EMBL/GenBank/DDBJ databases">
        <title>Emended description of the genus Rhodopseudomonas and description of Rhodopseudomonas albus sp. nov., a non-phototrophic, heavy-metal-tolerant bacterium isolated from garden soil.</title>
        <authorList>
            <person name="Bao Z."/>
            <person name="Cao W.W."/>
            <person name="Sato Y."/>
            <person name="Nishizawa T."/>
            <person name="Zhao J."/>
            <person name="Guo Y."/>
            <person name="Ohta H."/>
        </authorList>
    </citation>
    <scope>NUCLEOTIDE SEQUENCE [LARGE SCALE GENOMIC DNA]</scope>
    <source>
        <strain evidence="4 5">SK50-23</strain>
    </source>
</reference>
<dbReference type="InterPro" id="IPR016161">
    <property type="entry name" value="Ald_DH/histidinol_DH"/>
</dbReference>
<evidence type="ECO:0000256" key="1">
    <source>
        <dbReference type="ARBA" id="ARBA00009986"/>
    </source>
</evidence>
<dbReference type="Proteomes" id="UP000682843">
    <property type="component" value="Chromosome"/>
</dbReference>